<dbReference type="EMBL" id="CM046504">
    <property type="protein sequence ID" value="KAI8680223.1"/>
    <property type="molecule type" value="Genomic_DNA"/>
</dbReference>
<accession>A0ACC0RBQ8</accession>
<comment type="caution">
    <text evidence="1">The sequence shown here is derived from an EMBL/GenBank/DDBJ whole genome shotgun (WGS) entry which is preliminary data.</text>
</comment>
<gene>
    <name evidence="1" type="ORF">NCS57_00302200</name>
</gene>
<sequence length="927" mass="102141">MPPKTRSGGVPAPSRVYHSTPAQQQAHFPARRKVVRTYGKQNRKKQAETSSKMLRQQTLTQIDFVSSSFDEEDPIVLSDSEDDEKDDDGDEERQAPDSDQEEQRNDEDEEPVSTGRKRRGTSKKASAKKQRTKRRRTMGDDDDDEDSGEEKPRAAKTKTKRSNRRKTMGDVPSSSYHTQTLTQFIGRNGQAQYIKDSEDEEEDDGFQQWLGDPTSPSPRRVQRLKSVTPVKRKRPDSASKARHQPEEPIATREDSIVPQTPRKRTKSAEIPSSSQLSAPPSISSMASLMMDRYGAPDQVDVTPVKGKGSSPAATSPLKEFTGKPRVATTPRRHERIIQDSYATESWGSLARTPLRELPVDSPNKTPKSVIEPLESSSVLSEMETPTKPRRRGESTELGGSQRRDRDGSPTPRRKMKLVSPGQGKKRVLLEIPDSEDEDDDDFGENDENFDGGDENDENNENTFVAGPETQFVMNEIASSEEALSRTPTQADPSGSGIRRRVLGEVSTGESSSSRLEASTSSPPLPPLSSRPTTLPALSPTPKPSRRPAKRLRKPIHRPAPPTQTQPLESQRVPLATLQSLPPASARTDVLLPLSQDMLDDVIEGFRVALVLPFKIPAQVVRFWLYDGELLRFLACAEPGRVTEGPAWRYHLTQVYELNNPVEGDDMREEGWVEGDIGRYIYIPPAVVGQLLWNLRHAIFDENDNGDGATQSQAPTQDDDESGRVDLFANSSQAHARDKNPAPTPSMSVSQQVEAQLKSDIAHSTQFPTSDDILVPSTPEEENSNKQDATPPTTHVPSSPATIKPPPPRTPFAASSYRASRPPLSSTVKPSTVRPSQATTVSQASTPEKNSSASLHRPDLHSSSSIGFPEGLLDDDGPSSPPLRLPPGYAAGSSQLLTKSQMLPDSLVRDDARVPPEIWDSDEDDERL</sequence>
<proteinExistence type="predicted"/>
<reference evidence="1" key="1">
    <citation type="submission" date="2022-06" db="EMBL/GenBank/DDBJ databases">
        <title>Fusarium solani species complex genomes reveal bases of compartmentalisation and animal pathogenesis.</title>
        <authorList>
            <person name="Tsai I.J."/>
        </authorList>
    </citation>
    <scope>NUCLEOTIDE SEQUENCE</scope>
    <source>
        <strain evidence="1">Fu6.1</strain>
    </source>
</reference>
<keyword evidence="2" id="KW-1185">Reference proteome</keyword>
<dbReference type="Proteomes" id="UP001065298">
    <property type="component" value="Chromosome 2"/>
</dbReference>
<evidence type="ECO:0000313" key="2">
    <source>
        <dbReference type="Proteomes" id="UP001065298"/>
    </source>
</evidence>
<name>A0ACC0RBQ8_9HYPO</name>
<evidence type="ECO:0000313" key="1">
    <source>
        <dbReference type="EMBL" id="KAI8680223.1"/>
    </source>
</evidence>
<organism evidence="1 2">
    <name type="scientific">Fusarium keratoplasticum</name>
    <dbReference type="NCBI Taxonomy" id="1328300"/>
    <lineage>
        <taxon>Eukaryota</taxon>
        <taxon>Fungi</taxon>
        <taxon>Dikarya</taxon>
        <taxon>Ascomycota</taxon>
        <taxon>Pezizomycotina</taxon>
        <taxon>Sordariomycetes</taxon>
        <taxon>Hypocreomycetidae</taxon>
        <taxon>Hypocreales</taxon>
        <taxon>Nectriaceae</taxon>
        <taxon>Fusarium</taxon>
        <taxon>Fusarium solani species complex</taxon>
    </lineage>
</organism>
<protein>
    <submittedName>
        <fullName evidence="1">Uncharacterized protein</fullName>
    </submittedName>
</protein>